<dbReference type="AlphaFoldDB" id="A0A9Q1F2J1"/>
<comment type="caution">
    <text evidence="1">The sequence shown here is derived from an EMBL/GenBank/DDBJ whole genome shotgun (WGS) entry which is preliminary data.</text>
</comment>
<name>A0A9Q1F2J1_SYNKA</name>
<accession>A0A9Q1F2J1</accession>
<dbReference type="EMBL" id="JAINUF010000009">
    <property type="protein sequence ID" value="KAJ8349798.1"/>
    <property type="molecule type" value="Genomic_DNA"/>
</dbReference>
<organism evidence="1 2">
    <name type="scientific">Synaphobranchus kaupii</name>
    <name type="common">Kaup's arrowtooth eel</name>
    <dbReference type="NCBI Taxonomy" id="118154"/>
    <lineage>
        <taxon>Eukaryota</taxon>
        <taxon>Metazoa</taxon>
        <taxon>Chordata</taxon>
        <taxon>Craniata</taxon>
        <taxon>Vertebrata</taxon>
        <taxon>Euteleostomi</taxon>
        <taxon>Actinopterygii</taxon>
        <taxon>Neopterygii</taxon>
        <taxon>Teleostei</taxon>
        <taxon>Anguilliformes</taxon>
        <taxon>Synaphobranchidae</taxon>
        <taxon>Synaphobranchus</taxon>
    </lineage>
</organism>
<proteinExistence type="predicted"/>
<dbReference type="OrthoDB" id="6128816at2759"/>
<keyword evidence="2" id="KW-1185">Reference proteome</keyword>
<evidence type="ECO:0000313" key="1">
    <source>
        <dbReference type="EMBL" id="KAJ8349798.1"/>
    </source>
</evidence>
<protein>
    <recommendedName>
        <fullName evidence="3">Reverse transcriptase</fullName>
    </recommendedName>
</protein>
<dbReference type="Proteomes" id="UP001152622">
    <property type="component" value="Chromosome 9"/>
</dbReference>
<sequence length="356" mass="40886">MKGGAERKLHTMATMIVSITTERFGTVEKSVTKIQYTKNRRAEKITQLRHKLRLLKRQFKGASEEEKPGLAELCGILRKKLLTLRRAEWHRRRTKERARKRTAFLANPFGFTKLLLGQKRSGHLISSKEEIHNHLQNTYSDAARGEALGECRALIIPPEPTTAFNTKEPSWKEIQSVVKAARTSSAPGTNGVPFLVYKRCPKLTHRQWKILRVIWRRGKVAQQWRFAEAGIEVRTGRKWRAPEAVDQAESRLRHRVLVGSVAIGRAGLGSIPTTHYNRATGKERRDLVQKEVRAGVEELRASQMVGLRQQGAWTRWEEAIDRKISWSELWKADPFRIKFLIQSVYDVLPSPSNLFC</sequence>
<evidence type="ECO:0008006" key="3">
    <source>
        <dbReference type="Google" id="ProtNLM"/>
    </source>
</evidence>
<reference evidence="1" key="1">
    <citation type="journal article" date="2023" name="Science">
        <title>Genome structures resolve the early diversification of teleost fishes.</title>
        <authorList>
            <person name="Parey E."/>
            <person name="Louis A."/>
            <person name="Montfort J."/>
            <person name="Bouchez O."/>
            <person name="Roques C."/>
            <person name="Iampietro C."/>
            <person name="Lluch J."/>
            <person name="Castinel A."/>
            <person name="Donnadieu C."/>
            <person name="Desvignes T."/>
            <person name="Floi Bucao C."/>
            <person name="Jouanno E."/>
            <person name="Wen M."/>
            <person name="Mejri S."/>
            <person name="Dirks R."/>
            <person name="Jansen H."/>
            <person name="Henkel C."/>
            <person name="Chen W.J."/>
            <person name="Zahm M."/>
            <person name="Cabau C."/>
            <person name="Klopp C."/>
            <person name="Thompson A.W."/>
            <person name="Robinson-Rechavi M."/>
            <person name="Braasch I."/>
            <person name="Lecointre G."/>
            <person name="Bobe J."/>
            <person name="Postlethwait J.H."/>
            <person name="Berthelot C."/>
            <person name="Roest Crollius H."/>
            <person name="Guiguen Y."/>
        </authorList>
    </citation>
    <scope>NUCLEOTIDE SEQUENCE</scope>
    <source>
        <strain evidence="1">WJC10195</strain>
    </source>
</reference>
<gene>
    <name evidence="1" type="ORF">SKAU_G00249280</name>
</gene>
<evidence type="ECO:0000313" key="2">
    <source>
        <dbReference type="Proteomes" id="UP001152622"/>
    </source>
</evidence>